<evidence type="ECO:0000313" key="2">
    <source>
        <dbReference type="Proteomes" id="UP000432350"/>
    </source>
</evidence>
<dbReference type="Proteomes" id="UP000432350">
    <property type="component" value="Unassembled WGS sequence"/>
</dbReference>
<dbReference type="RefSeq" id="WP_159333254.1">
    <property type="nucleotide sequence ID" value="NZ_JBHYYD010000005.1"/>
</dbReference>
<dbReference type="AlphaFoldDB" id="A0A653YQ91"/>
<organism evidence="1 2">
    <name type="scientific">Sphingobacterium multivorum</name>
    <dbReference type="NCBI Taxonomy" id="28454"/>
    <lineage>
        <taxon>Bacteria</taxon>
        <taxon>Pseudomonadati</taxon>
        <taxon>Bacteroidota</taxon>
        <taxon>Sphingobacteriia</taxon>
        <taxon>Sphingobacteriales</taxon>
        <taxon>Sphingobacteriaceae</taxon>
        <taxon>Sphingobacterium</taxon>
    </lineage>
</organism>
<evidence type="ECO:0000313" key="1">
    <source>
        <dbReference type="EMBL" id="VXC44472.1"/>
    </source>
</evidence>
<reference evidence="1 2" key="1">
    <citation type="submission" date="2019-10" db="EMBL/GenBank/DDBJ databases">
        <authorList>
            <person name="Karimi E."/>
        </authorList>
    </citation>
    <scope>NUCLEOTIDE SEQUENCE [LARGE SCALE GENOMIC DNA]</scope>
    <source>
        <strain evidence="1">Sphingobacterium sp. 8BC</strain>
    </source>
</reference>
<proteinExistence type="predicted"/>
<gene>
    <name evidence="1" type="ORF">SPHINGO8BC_110246</name>
</gene>
<dbReference type="EMBL" id="CABWMV010000003">
    <property type="protein sequence ID" value="VXC44472.1"/>
    <property type="molecule type" value="Genomic_DNA"/>
</dbReference>
<protein>
    <submittedName>
        <fullName evidence="1">Uncharacterized protein</fullName>
    </submittedName>
</protein>
<accession>A0A653YQ91</accession>
<sequence>MEQKFGWIAKVFSDVVGLFDTKGKAAIQVIMIAAIIYLYIENQNLNGQISKEIRLSGKTEAEIYKKLLERYDPAFREIKEKADSSNAIVDTLRGQIKPLVHKLSEKLKSME</sequence>
<name>A0A653YQ91_SPHMU</name>